<evidence type="ECO:0000256" key="6">
    <source>
        <dbReference type="ARBA" id="ARBA00023288"/>
    </source>
</evidence>
<keyword evidence="6 9" id="KW-0449">Lipoprotein</keyword>
<evidence type="ECO:0000256" key="5">
    <source>
        <dbReference type="ARBA" id="ARBA00023237"/>
    </source>
</evidence>
<comment type="subcellular location">
    <subcellularLocation>
        <location evidence="1">Cell outer membrane</location>
        <topology evidence="1">Lipid-anchor</topology>
    </subcellularLocation>
</comment>
<feature type="signal peptide" evidence="8">
    <location>
        <begin position="1"/>
        <end position="20"/>
    </location>
</feature>
<keyword evidence="10" id="KW-1185">Reference proteome</keyword>
<organism evidence="9 10">
    <name type="scientific">Alteromonas salexigens</name>
    <dbReference type="NCBI Taxonomy" id="2982530"/>
    <lineage>
        <taxon>Bacteria</taxon>
        <taxon>Pseudomonadati</taxon>
        <taxon>Pseudomonadota</taxon>
        <taxon>Gammaproteobacteria</taxon>
        <taxon>Alteromonadales</taxon>
        <taxon>Alteromonadaceae</taxon>
        <taxon>Alteromonas/Salinimonas group</taxon>
        <taxon>Alteromonas</taxon>
    </lineage>
</organism>
<gene>
    <name evidence="9" type="ORF">OCL06_08940</name>
</gene>
<keyword evidence="5" id="KW-0998">Cell outer membrane</keyword>
<accession>A0ABT2VPA5</accession>
<evidence type="ECO:0000256" key="4">
    <source>
        <dbReference type="ARBA" id="ARBA00023139"/>
    </source>
</evidence>
<feature type="chain" id="PRO_5046114030" evidence="8">
    <location>
        <begin position="21"/>
        <end position="59"/>
    </location>
</feature>
<dbReference type="InterPro" id="IPR032831">
    <property type="entry name" value="LptM_cons"/>
</dbReference>
<evidence type="ECO:0000313" key="10">
    <source>
        <dbReference type="Proteomes" id="UP001209257"/>
    </source>
</evidence>
<keyword evidence="4" id="KW-0564">Palmitate</keyword>
<dbReference type="PROSITE" id="PS51257">
    <property type="entry name" value="PROKAR_LIPOPROTEIN"/>
    <property type="match status" value="1"/>
</dbReference>
<evidence type="ECO:0000256" key="2">
    <source>
        <dbReference type="ARBA" id="ARBA00022729"/>
    </source>
</evidence>
<protein>
    <submittedName>
        <fullName evidence="9">Lipoprotein</fullName>
    </submittedName>
</protein>
<sequence>MKRILLVSVALLLSSCGFRGALYLPDDAEQNAPEAAPVATPPPATSDQTPAAPVPGDTH</sequence>
<dbReference type="EMBL" id="JAOTJC010000007">
    <property type="protein sequence ID" value="MCU7554723.1"/>
    <property type="molecule type" value="Genomic_DNA"/>
</dbReference>
<comment type="caution">
    <text evidence="9">The sequence shown here is derived from an EMBL/GenBank/DDBJ whole genome shotgun (WGS) entry which is preliminary data.</text>
</comment>
<evidence type="ECO:0000256" key="1">
    <source>
        <dbReference type="ARBA" id="ARBA00004459"/>
    </source>
</evidence>
<keyword evidence="3" id="KW-0472">Membrane</keyword>
<evidence type="ECO:0000313" key="9">
    <source>
        <dbReference type="EMBL" id="MCU7554723.1"/>
    </source>
</evidence>
<evidence type="ECO:0000256" key="3">
    <source>
        <dbReference type="ARBA" id="ARBA00023136"/>
    </source>
</evidence>
<keyword evidence="2 8" id="KW-0732">Signal</keyword>
<dbReference type="Proteomes" id="UP001209257">
    <property type="component" value="Unassembled WGS sequence"/>
</dbReference>
<dbReference type="Pfam" id="PF13627">
    <property type="entry name" value="LptM_cons"/>
    <property type="match status" value="1"/>
</dbReference>
<reference evidence="10" key="1">
    <citation type="submission" date="2023-07" db="EMBL/GenBank/DDBJ databases">
        <title>Study on multiphase classification of strain Alteromonas salexigens isolated from the Yellow Sea.</title>
        <authorList>
            <person name="Sun L."/>
        </authorList>
    </citation>
    <scope>NUCLEOTIDE SEQUENCE [LARGE SCALE GENOMIC DNA]</scope>
    <source>
        <strain evidence="10">ASW11-19</strain>
    </source>
</reference>
<dbReference type="NCBIfam" id="NF047847">
    <property type="entry name" value="SS_mature_LptM"/>
    <property type="match status" value="1"/>
</dbReference>
<feature type="region of interest" description="Disordered" evidence="7">
    <location>
        <begin position="31"/>
        <end position="59"/>
    </location>
</feature>
<evidence type="ECO:0000256" key="8">
    <source>
        <dbReference type="SAM" id="SignalP"/>
    </source>
</evidence>
<dbReference type="RefSeq" id="WP_262993623.1">
    <property type="nucleotide sequence ID" value="NZ_JAOTJC010000007.1"/>
</dbReference>
<proteinExistence type="predicted"/>
<name>A0ABT2VPA5_9ALTE</name>
<evidence type="ECO:0000256" key="7">
    <source>
        <dbReference type="SAM" id="MobiDB-lite"/>
    </source>
</evidence>